<dbReference type="CDD" id="cd04823">
    <property type="entry name" value="ALAD_PBGS_aspartate_rich"/>
    <property type="match status" value="1"/>
</dbReference>
<dbReference type="Gene3D" id="6.10.250.1710">
    <property type="match status" value="1"/>
</dbReference>
<dbReference type="KEGG" id="csl:COCSUDRAFT_48948"/>
<comment type="subcellular location">
    <subcellularLocation>
        <location evidence="2">Plastid</location>
        <location evidence="2">Chloroplast</location>
    </subcellularLocation>
</comment>
<protein>
    <recommendedName>
        <fullName evidence="17">Delta-aminolevulinic acid dehydratase</fullName>
        <ecNumber evidence="17">4.2.1.24</ecNumber>
    </recommendedName>
</protein>
<keyword evidence="13 17" id="KW-0456">Lyase</keyword>
<evidence type="ECO:0000256" key="14">
    <source>
        <dbReference type="ARBA" id="ARBA00023244"/>
    </source>
</evidence>
<evidence type="ECO:0000256" key="13">
    <source>
        <dbReference type="ARBA" id="ARBA00023239"/>
    </source>
</evidence>
<comment type="similarity">
    <text evidence="4 18">Belongs to the ALAD family.</text>
</comment>
<dbReference type="SUPFAM" id="SSF56655">
    <property type="entry name" value="Carbohydrate phosphatase"/>
    <property type="match status" value="1"/>
</dbReference>
<evidence type="ECO:0000256" key="5">
    <source>
        <dbReference type="ARBA" id="ARBA00022528"/>
    </source>
</evidence>
<dbReference type="EMBL" id="AGSI01000019">
    <property type="protein sequence ID" value="EIE19442.1"/>
    <property type="molecule type" value="Genomic_DNA"/>
</dbReference>
<dbReference type="PANTHER" id="PTHR11458">
    <property type="entry name" value="DELTA-AMINOLEVULINIC ACID DEHYDRATASE"/>
    <property type="match status" value="1"/>
</dbReference>
<comment type="catalytic activity">
    <reaction evidence="16 17">
        <text>2 5-aminolevulinate = porphobilinogen + 2 H2O + H(+)</text>
        <dbReference type="Rhea" id="RHEA:24064"/>
        <dbReference type="ChEBI" id="CHEBI:15377"/>
        <dbReference type="ChEBI" id="CHEBI:15378"/>
        <dbReference type="ChEBI" id="CHEBI:58126"/>
        <dbReference type="ChEBI" id="CHEBI:356416"/>
        <dbReference type="EC" id="4.2.1.24"/>
    </reaction>
</comment>
<dbReference type="SUPFAM" id="SSF51569">
    <property type="entry name" value="Aldolase"/>
    <property type="match status" value="1"/>
</dbReference>
<proteinExistence type="inferred from homology"/>
<evidence type="ECO:0000256" key="15">
    <source>
        <dbReference type="ARBA" id="ARBA00025628"/>
    </source>
</evidence>
<evidence type="ECO:0000256" key="7">
    <source>
        <dbReference type="ARBA" id="ARBA00022640"/>
    </source>
</evidence>
<dbReference type="GO" id="GO:0004655">
    <property type="term" value="F:porphobilinogen synthase activity"/>
    <property type="evidence" value="ECO:0007669"/>
    <property type="project" value="UniProtKB-EC"/>
</dbReference>
<feature type="domain" description="Fructose-1-6-bisphosphatase class I N-terminal" evidence="20">
    <location>
        <begin position="16"/>
        <end position="73"/>
    </location>
</feature>
<name>I0YM23_COCSC</name>
<organism evidence="21 22">
    <name type="scientific">Coccomyxa subellipsoidea (strain C-169)</name>
    <name type="common">Green microalga</name>
    <dbReference type="NCBI Taxonomy" id="574566"/>
    <lineage>
        <taxon>Eukaryota</taxon>
        <taxon>Viridiplantae</taxon>
        <taxon>Chlorophyta</taxon>
        <taxon>core chlorophytes</taxon>
        <taxon>Trebouxiophyceae</taxon>
        <taxon>Trebouxiophyceae incertae sedis</taxon>
        <taxon>Coccomyxaceae</taxon>
        <taxon>Coccomyxa</taxon>
        <taxon>Coccomyxa subellipsoidea</taxon>
    </lineage>
</organism>
<dbReference type="Gene3D" id="3.20.20.70">
    <property type="entry name" value="Aldolase class I"/>
    <property type="match status" value="1"/>
</dbReference>
<dbReference type="InterPro" id="IPR033391">
    <property type="entry name" value="FBPase_N"/>
</dbReference>
<dbReference type="InterPro" id="IPR001731">
    <property type="entry name" value="ALAD"/>
</dbReference>
<dbReference type="GO" id="GO:0006782">
    <property type="term" value="P:protoporphyrinogen IX biosynthetic process"/>
    <property type="evidence" value="ECO:0007669"/>
    <property type="project" value="UniProtKB-UniPathway"/>
</dbReference>
<dbReference type="SMART" id="SM01004">
    <property type="entry name" value="ALAD"/>
    <property type="match status" value="1"/>
</dbReference>
<evidence type="ECO:0000256" key="2">
    <source>
        <dbReference type="ARBA" id="ARBA00004229"/>
    </source>
</evidence>
<dbReference type="AlphaFoldDB" id="I0YM23"/>
<dbReference type="GO" id="GO:0015995">
    <property type="term" value="P:chlorophyll biosynthetic process"/>
    <property type="evidence" value="ECO:0007669"/>
    <property type="project" value="UniProtKB-KW"/>
</dbReference>
<keyword evidence="5" id="KW-0150">Chloroplast</keyword>
<keyword evidence="8" id="KW-0479">Metal-binding</keyword>
<dbReference type="eggNOG" id="KOG1655">
    <property type="taxonomic scope" value="Eukaryota"/>
</dbReference>
<reference evidence="21 22" key="1">
    <citation type="journal article" date="2012" name="Genome Biol.">
        <title>The genome of the polar eukaryotic microalga coccomyxa subellipsoidea reveals traits of cold adaptation.</title>
        <authorList>
            <person name="Blanc G."/>
            <person name="Agarkova I."/>
            <person name="Grimwood J."/>
            <person name="Kuo A."/>
            <person name="Brueggeman A."/>
            <person name="Dunigan D."/>
            <person name="Gurnon J."/>
            <person name="Ladunga I."/>
            <person name="Lindquist E."/>
            <person name="Lucas S."/>
            <person name="Pangilinan J."/>
            <person name="Proschold T."/>
            <person name="Salamov A."/>
            <person name="Schmutz J."/>
            <person name="Weeks D."/>
            <person name="Yamada T."/>
            <person name="Claverie J.M."/>
            <person name="Grigoriev I."/>
            <person name="Van Etten J."/>
            <person name="Lomsadze A."/>
            <person name="Borodovsky M."/>
        </authorList>
    </citation>
    <scope>NUCLEOTIDE SEQUENCE [LARGE SCALE GENOMIC DNA]</scope>
    <source>
        <strain evidence="21 22">C-169</strain>
    </source>
</reference>
<dbReference type="Gene3D" id="3.40.190.80">
    <property type="match status" value="1"/>
</dbReference>
<dbReference type="Pfam" id="PF03357">
    <property type="entry name" value="Snf7"/>
    <property type="match status" value="2"/>
</dbReference>
<dbReference type="NCBIfam" id="NF006762">
    <property type="entry name" value="PRK09283.1"/>
    <property type="match status" value="1"/>
</dbReference>
<keyword evidence="12" id="KW-0149">Chlorophyll biosynthesis</keyword>
<dbReference type="GO" id="GO:0005829">
    <property type="term" value="C:cytosol"/>
    <property type="evidence" value="ECO:0007669"/>
    <property type="project" value="TreeGrafter"/>
</dbReference>
<evidence type="ECO:0000259" key="20">
    <source>
        <dbReference type="Pfam" id="PF00316"/>
    </source>
</evidence>
<gene>
    <name evidence="21" type="ORF">COCSUDRAFT_48948</name>
</gene>
<evidence type="ECO:0000256" key="6">
    <source>
        <dbReference type="ARBA" id="ARBA00022533"/>
    </source>
</evidence>
<dbReference type="PANTHER" id="PTHR11458:SF0">
    <property type="entry name" value="DELTA-AMINOLEVULINIC ACID DEHYDRATASE"/>
    <property type="match status" value="1"/>
</dbReference>
<dbReference type="Pfam" id="PF00316">
    <property type="entry name" value="FBPase"/>
    <property type="match status" value="1"/>
</dbReference>
<evidence type="ECO:0000256" key="10">
    <source>
        <dbReference type="ARBA" id="ARBA00022946"/>
    </source>
</evidence>
<evidence type="ECO:0000256" key="16">
    <source>
        <dbReference type="ARBA" id="ARBA00047651"/>
    </source>
</evidence>
<accession>I0YM23</accession>
<keyword evidence="22" id="KW-1185">Reference proteome</keyword>
<comment type="subunit">
    <text evidence="17">Homooctamer.</text>
</comment>
<dbReference type="Gene3D" id="3.30.540.10">
    <property type="entry name" value="Fructose-1,6-Bisphosphatase, subunit A, domain 1"/>
    <property type="match status" value="1"/>
</dbReference>
<evidence type="ECO:0000256" key="4">
    <source>
        <dbReference type="ARBA" id="ARBA00008055"/>
    </source>
</evidence>
<comment type="cofactor">
    <cofactor evidence="1">
        <name>Mg(2+)</name>
        <dbReference type="ChEBI" id="CHEBI:18420"/>
    </cofactor>
</comment>
<comment type="caution">
    <text evidence="21">The sequence shown here is derived from an EMBL/GenBank/DDBJ whole genome shotgun (WGS) entry which is preliminary data.</text>
</comment>
<dbReference type="STRING" id="574566.I0YM23"/>
<dbReference type="GO" id="GO:0007034">
    <property type="term" value="P:vacuolar transport"/>
    <property type="evidence" value="ECO:0007669"/>
    <property type="project" value="InterPro"/>
</dbReference>
<evidence type="ECO:0000256" key="18">
    <source>
        <dbReference type="RuleBase" id="RU004161"/>
    </source>
</evidence>
<keyword evidence="14 17" id="KW-0627">Porphyrin biosynthesis</keyword>
<feature type="region of interest" description="Disordered" evidence="19">
    <location>
        <begin position="306"/>
        <end position="328"/>
    </location>
</feature>
<dbReference type="UniPathway" id="UPA00251">
    <property type="reaction ID" value="UER00318"/>
</dbReference>
<evidence type="ECO:0000256" key="17">
    <source>
        <dbReference type="RuleBase" id="RU000515"/>
    </source>
</evidence>
<dbReference type="GeneID" id="17037410"/>
<dbReference type="PROSITE" id="PS00169">
    <property type="entry name" value="D_ALA_DEHYDRATASE"/>
    <property type="match status" value="1"/>
</dbReference>
<evidence type="ECO:0000256" key="19">
    <source>
        <dbReference type="SAM" id="MobiDB-lite"/>
    </source>
</evidence>
<keyword evidence="11" id="KW-0350">Heme biosynthesis</keyword>
<sequence length="649" mass="71703">MAGGPFGKIDFLDDNLVAFDPLDGSSIFSANFAVGAIFGVWAGDRLLNRRGAEQAAAAYAVFGPRTTLVVALPDPGSSAGQVVQEYALAHEDGSSTWSLIRKNIQIGEKKVFAPANLRAAAENTVYRDLISQFITDEYTLRYTGGFVPDVHHILTKVLKQKRLYENQREQLYNQQFNMEQTSFAMESIKDTAQTVQAMKAAGAELKTAFKKQDLNIDSIEKMQDEMADLMVDHLGYYLQHSSAMSREVDMHNELQDVMGQSFGVPDDIDESELMGELDALEEELAMEAENPTAGAVPSYLQVENPPGTPIVPPQDILSRPRRNRRSSSIRGAISETYVSPANLILPVFIHDGEKNIPISSMPGVDRLGWRHGLLSSVAEARSYGVNSVVLFPKTPEDLKTRTGEEAFNPDGLVQRSIRLLKDKYPDLEIYTDVALDPYNSDGHDGIVRDDGVILNDETVEFLCRQAVSQARAGADCVSPSDMMDGRVGAIRRALDREGFSHVSIMSYTAKYASAYYGPFRDALASAPKAGQEHRVIPSNKKTYQQDPANYREALREARLDEAEGADIMMVKPGLPYLDVIRLLRDNSSLPIAAYHVSGEYAMLKAAAERGWLDEREAVLEALMSFRRAGSDIILTYYATQAAKWMAGED</sequence>
<dbReference type="RefSeq" id="XP_005643986.1">
    <property type="nucleotide sequence ID" value="XM_005643929.1"/>
</dbReference>
<evidence type="ECO:0000313" key="21">
    <source>
        <dbReference type="EMBL" id="EIE19442.1"/>
    </source>
</evidence>
<evidence type="ECO:0000256" key="9">
    <source>
        <dbReference type="ARBA" id="ARBA00022842"/>
    </source>
</evidence>
<keyword evidence="10" id="KW-0809">Transit peptide</keyword>
<evidence type="ECO:0000256" key="12">
    <source>
        <dbReference type="ARBA" id="ARBA00023171"/>
    </source>
</evidence>
<dbReference type="InterPro" id="IPR013785">
    <property type="entry name" value="Aldolase_TIM"/>
</dbReference>
<dbReference type="eggNOG" id="KOG1458">
    <property type="taxonomic scope" value="Eukaryota"/>
</dbReference>
<evidence type="ECO:0000256" key="11">
    <source>
        <dbReference type="ARBA" id="ARBA00023133"/>
    </source>
</evidence>
<dbReference type="InterPro" id="IPR005024">
    <property type="entry name" value="Snf7_fam"/>
</dbReference>
<dbReference type="eggNOG" id="KOG2794">
    <property type="taxonomic scope" value="Eukaryota"/>
</dbReference>
<dbReference type="OrthoDB" id="1530at2759"/>
<dbReference type="Proteomes" id="UP000007264">
    <property type="component" value="Unassembled WGS sequence"/>
</dbReference>
<evidence type="ECO:0000256" key="1">
    <source>
        <dbReference type="ARBA" id="ARBA00001946"/>
    </source>
</evidence>
<comment type="function">
    <text evidence="15">Catalyzes an early step in the biosynthesis of tetrapyrroles. Binds two molecules of 5-aminolevulinate per subunit, each at a distinct site, and catalyzes their condensation to form porphobilinogen.</text>
</comment>
<dbReference type="Pfam" id="PF00490">
    <property type="entry name" value="ALAD"/>
    <property type="match status" value="1"/>
</dbReference>
<evidence type="ECO:0000313" key="22">
    <source>
        <dbReference type="Proteomes" id="UP000007264"/>
    </source>
</evidence>
<dbReference type="FunFam" id="3.20.20.70:FF:000101">
    <property type="entry name" value="Delta-aminolevulinic acid dehydratase"/>
    <property type="match status" value="1"/>
</dbReference>
<keyword evidence="7" id="KW-0934">Plastid</keyword>
<keyword evidence="6" id="KW-0021">Allosteric enzyme</keyword>
<comment type="pathway">
    <text evidence="3">Porphyrin-containing compound metabolism; protoporphyrin-IX biosynthesis; coproporphyrinogen-III from 5-aminolevulinate: step 1/4.</text>
</comment>
<dbReference type="EC" id="4.2.1.24" evidence="17"/>
<dbReference type="InterPro" id="IPR030656">
    <property type="entry name" value="ALAD_AS"/>
</dbReference>
<keyword evidence="9" id="KW-0460">Magnesium</keyword>
<dbReference type="GO" id="GO:0008270">
    <property type="term" value="F:zinc ion binding"/>
    <property type="evidence" value="ECO:0007669"/>
    <property type="project" value="TreeGrafter"/>
</dbReference>
<evidence type="ECO:0000256" key="8">
    <source>
        <dbReference type="ARBA" id="ARBA00022723"/>
    </source>
</evidence>
<evidence type="ECO:0000256" key="3">
    <source>
        <dbReference type="ARBA" id="ARBA00004694"/>
    </source>
</evidence>
<dbReference type="GO" id="GO:0009507">
    <property type="term" value="C:chloroplast"/>
    <property type="evidence" value="ECO:0007669"/>
    <property type="project" value="UniProtKB-SubCell"/>
</dbReference>
<dbReference type="PRINTS" id="PR00144">
    <property type="entry name" value="DALDHYDRTASE"/>
</dbReference>